<dbReference type="InterPro" id="IPR015798">
    <property type="entry name" value="Cu_amine_oxidase_C"/>
</dbReference>
<dbReference type="GO" id="GO:0009308">
    <property type="term" value="P:amine metabolic process"/>
    <property type="evidence" value="ECO:0007669"/>
    <property type="project" value="UniProtKB-UniRule"/>
</dbReference>
<evidence type="ECO:0000256" key="9">
    <source>
        <dbReference type="SAM" id="SignalP"/>
    </source>
</evidence>
<keyword evidence="2 8" id="KW-0479">Metal-binding</keyword>
<keyword evidence="15" id="KW-1185">Reference proteome</keyword>
<dbReference type="InterPro" id="IPR036460">
    <property type="entry name" value="Cu_amine_oxidase_C_sf"/>
</dbReference>
<evidence type="ECO:0000259" key="13">
    <source>
        <dbReference type="Pfam" id="PF07833"/>
    </source>
</evidence>
<dbReference type="Gene3D" id="3.10.450.40">
    <property type="match status" value="2"/>
</dbReference>
<evidence type="ECO:0000256" key="8">
    <source>
        <dbReference type="RuleBase" id="RU000672"/>
    </source>
</evidence>
<feature type="chain" id="PRO_5039033505" description="Amine oxidase" evidence="9">
    <location>
        <begin position="22"/>
        <end position="758"/>
    </location>
</feature>
<evidence type="ECO:0000256" key="4">
    <source>
        <dbReference type="ARBA" id="ARBA00023002"/>
    </source>
</evidence>
<dbReference type="EC" id="1.4.3.-" evidence="8"/>
<protein>
    <recommendedName>
        <fullName evidence="8">Amine oxidase</fullName>
        <ecNumber evidence="8">1.4.3.-</ecNumber>
    </recommendedName>
</protein>
<dbReference type="OrthoDB" id="9772590at2"/>
<evidence type="ECO:0000256" key="6">
    <source>
        <dbReference type="PIRSR" id="PIRSR600269-50"/>
    </source>
</evidence>
<sequence>MKRKKSYVSSALLLGTSLLLAASPLVPSSKAYAHGGEVEYVPLRTTLEEFGAVVTWDEATRTIVMSKDKLAVKVQPQAKEAFVNGKPVSLEAPVTMKGDTAYVSHHFINDVFQSGLDPTVQVADSAHPLDPLTAGEITDVVKVVKASDKYKESLRFTEISLAPQPKEQVWDWVFGGKSSFERKAHVVVLDGKKVFEGTVDLASKTLESWEEIQGAHGMVILDDFATVQSAIEASQEYREALEKRGISDVKKVVATPLTVGYFNEADGLKQDLRLLKVVSYLDVGDGNYWAHPIEDLVAVVDLEQKKVIKVEDAGVIPVPLKPTPYDGRNKTAAEVKPLDITEPKGTNYSLAGHSIHWQNWDFHLHLDSRVGPVLSTMTYNDGGTKRKVMYEGSLGGMIVPYGDPDIGWYFKAYLDSGDYGMGVLTSSLQRGTDVPDNATLLDATISDNDGNPVTIPNAIAVFEQYAGPEYKHNEMGRGNESRERRELVVRWISTVGNYDYIFDWVLLQNGTVKIDVGASGIEAVKAVKTSTMHDATAEADTRYGTLIDHNIVGTTHQHIYNFRLDMDVDGEQNSLTEVNPKVEANTEGGPRKSVMVTEQKTVKTEQEAIQKFDPSTIRLLSNPNKENKVGNPVSYQIIPFAGGTHPIAKGALFSQDEWLYNRVNFMDKQIWVTRYNPDERFPEGKYPNRAQSDTGLKQYTADNESIENTDNVVWITTGATHVARAEEWPMMPTEWVHAMLKPWNFFNETPTLNLPEEE</sequence>
<dbReference type="InterPro" id="IPR036582">
    <property type="entry name" value="Mao_N_sf"/>
</dbReference>
<feature type="active site" description="Schiff-base intermediate with substrate; via topaquinone" evidence="6">
    <location>
        <position position="498"/>
    </location>
</feature>
<reference evidence="14 15" key="1">
    <citation type="submission" date="2017-07" db="EMBL/GenBank/DDBJ databases">
        <title>Genome sequencing and assembly of Paenibacillus rigui.</title>
        <authorList>
            <person name="Mayilraj S."/>
        </authorList>
    </citation>
    <scope>NUCLEOTIDE SEQUENCE [LARGE SCALE GENOMIC DNA]</scope>
    <source>
        <strain evidence="14 15">JCM 16352</strain>
    </source>
</reference>
<dbReference type="PANTHER" id="PTHR10638:SF41">
    <property type="entry name" value="AMINE OXIDASE"/>
    <property type="match status" value="1"/>
</dbReference>
<name>A0A229UUQ5_9BACL</name>
<dbReference type="InterPro" id="IPR016182">
    <property type="entry name" value="Cu_amine_oxidase_N-reg"/>
</dbReference>
<dbReference type="PROSITE" id="PS01164">
    <property type="entry name" value="COPPER_AMINE_OXID_1"/>
    <property type="match status" value="1"/>
</dbReference>
<dbReference type="RefSeq" id="WP_094014250.1">
    <property type="nucleotide sequence ID" value="NZ_NMQW01000011.1"/>
</dbReference>
<dbReference type="SUPFAM" id="SSF54416">
    <property type="entry name" value="Amine oxidase N-terminal region"/>
    <property type="match status" value="2"/>
</dbReference>
<feature type="modified residue" description="2',4',5'-topaquinone" evidence="7">
    <location>
        <position position="498"/>
    </location>
</feature>
<dbReference type="GO" id="GO:0008131">
    <property type="term" value="F:primary methylamine oxidase activity"/>
    <property type="evidence" value="ECO:0007669"/>
    <property type="project" value="InterPro"/>
</dbReference>
<accession>A0A229UUQ5</accession>
<dbReference type="SUPFAM" id="SSF55383">
    <property type="entry name" value="Copper amine oxidase, domain N"/>
    <property type="match status" value="1"/>
</dbReference>
<evidence type="ECO:0000256" key="1">
    <source>
        <dbReference type="ARBA" id="ARBA00007983"/>
    </source>
</evidence>
<dbReference type="InterPro" id="IPR049947">
    <property type="entry name" value="Cu_Am_Ox_Cu-bd"/>
</dbReference>
<dbReference type="InterPro" id="IPR000269">
    <property type="entry name" value="Cu_amine_oxidase"/>
</dbReference>
<comment type="cofactor">
    <cofactor evidence="8">
        <name>Cu cation</name>
        <dbReference type="ChEBI" id="CHEBI:23378"/>
    </cofactor>
    <text evidence="8">Contains 1 topaquinone per subunit.</text>
</comment>
<feature type="domain" description="Copper amine oxidase N2-terminal" evidence="11">
    <location>
        <begin position="127"/>
        <end position="210"/>
    </location>
</feature>
<dbReference type="Pfam" id="PF07833">
    <property type="entry name" value="Cu_amine_oxidN1"/>
    <property type="match status" value="1"/>
</dbReference>
<evidence type="ECO:0000313" key="15">
    <source>
        <dbReference type="Proteomes" id="UP000215509"/>
    </source>
</evidence>
<evidence type="ECO:0000259" key="12">
    <source>
        <dbReference type="Pfam" id="PF02728"/>
    </source>
</evidence>
<dbReference type="Gene3D" id="2.70.98.20">
    <property type="entry name" value="Copper amine oxidase, catalytic domain"/>
    <property type="match status" value="1"/>
</dbReference>
<evidence type="ECO:0000256" key="3">
    <source>
        <dbReference type="ARBA" id="ARBA00022772"/>
    </source>
</evidence>
<dbReference type="NCBIfam" id="NF011285">
    <property type="entry name" value="PRK14696.1"/>
    <property type="match status" value="1"/>
</dbReference>
<dbReference type="Pfam" id="PF02728">
    <property type="entry name" value="Cu_amine_oxidN3"/>
    <property type="match status" value="1"/>
</dbReference>
<dbReference type="InterPro" id="IPR012854">
    <property type="entry name" value="Cu_amine_oxidase-like_N"/>
</dbReference>
<dbReference type="SUPFAM" id="SSF49998">
    <property type="entry name" value="Amine oxidase catalytic domain"/>
    <property type="match status" value="1"/>
</dbReference>
<dbReference type="AlphaFoldDB" id="A0A229UUQ5"/>
<gene>
    <name evidence="14" type="ORF">CF651_07565</name>
</gene>
<dbReference type="EMBL" id="NMQW01000011">
    <property type="protein sequence ID" value="OXM86991.1"/>
    <property type="molecule type" value="Genomic_DNA"/>
</dbReference>
<dbReference type="InterPro" id="IPR049948">
    <property type="entry name" value="Cu_Am_ox_TPQ-bd"/>
</dbReference>
<evidence type="ECO:0000256" key="7">
    <source>
        <dbReference type="PIRSR" id="PIRSR600269-51"/>
    </source>
</evidence>
<evidence type="ECO:0000313" key="14">
    <source>
        <dbReference type="EMBL" id="OXM86991.1"/>
    </source>
</evidence>
<organism evidence="14 15">
    <name type="scientific">Paenibacillus rigui</name>
    <dbReference type="NCBI Taxonomy" id="554312"/>
    <lineage>
        <taxon>Bacteria</taxon>
        <taxon>Bacillati</taxon>
        <taxon>Bacillota</taxon>
        <taxon>Bacilli</taxon>
        <taxon>Bacillales</taxon>
        <taxon>Paenibacillaceae</taxon>
        <taxon>Paenibacillus</taxon>
    </lineage>
</organism>
<evidence type="ECO:0000256" key="5">
    <source>
        <dbReference type="ARBA" id="ARBA00023008"/>
    </source>
</evidence>
<dbReference type="PROSITE" id="PS01165">
    <property type="entry name" value="COPPER_AMINE_OXID_2"/>
    <property type="match status" value="1"/>
</dbReference>
<feature type="domain" description="Copper amine oxidase catalytic" evidence="10">
    <location>
        <begin position="339"/>
        <end position="752"/>
    </location>
</feature>
<dbReference type="Pfam" id="PF01179">
    <property type="entry name" value="Cu_amine_oxid"/>
    <property type="match status" value="1"/>
</dbReference>
<comment type="PTM">
    <text evidence="7 8">Topaquinone (TPQ) is generated by copper-dependent autoxidation of a specific tyrosyl residue.</text>
</comment>
<feature type="domain" description="Copper amine oxidase-like N-terminal" evidence="13">
    <location>
        <begin position="31"/>
        <end position="113"/>
    </location>
</feature>
<dbReference type="InterPro" id="IPR015802">
    <property type="entry name" value="Cu_amine_oxidase_N3"/>
</dbReference>
<evidence type="ECO:0000259" key="11">
    <source>
        <dbReference type="Pfam" id="PF02727"/>
    </source>
</evidence>
<proteinExistence type="inferred from homology"/>
<dbReference type="Proteomes" id="UP000215509">
    <property type="component" value="Unassembled WGS sequence"/>
</dbReference>
<keyword evidence="3 6" id="KW-0801">TPQ</keyword>
<dbReference type="Pfam" id="PF02727">
    <property type="entry name" value="Cu_amine_oxidN2"/>
    <property type="match status" value="1"/>
</dbReference>
<evidence type="ECO:0000259" key="10">
    <source>
        <dbReference type="Pfam" id="PF01179"/>
    </source>
</evidence>
<keyword evidence="4 8" id="KW-0560">Oxidoreductase</keyword>
<feature type="active site" description="Proton acceptor" evidence="6">
    <location>
        <position position="415"/>
    </location>
</feature>
<comment type="caution">
    <text evidence="14">The sequence shown here is derived from an EMBL/GenBank/DDBJ whole genome shotgun (WGS) entry which is preliminary data.</text>
</comment>
<feature type="domain" description="Copper amine oxidase N3-terminal" evidence="12">
    <location>
        <begin position="218"/>
        <end position="319"/>
    </location>
</feature>
<keyword evidence="9" id="KW-0732">Signal</keyword>
<evidence type="ECO:0000256" key="2">
    <source>
        <dbReference type="ARBA" id="ARBA00022723"/>
    </source>
</evidence>
<dbReference type="GO" id="GO:0048038">
    <property type="term" value="F:quinone binding"/>
    <property type="evidence" value="ECO:0007669"/>
    <property type="project" value="InterPro"/>
</dbReference>
<feature type="signal peptide" evidence="9">
    <location>
        <begin position="1"/>
        <end position="21"/>
    </location>
</feature>
<comment type="similarity">
    <text evidence="1 8">Belongs to the copper/topaquinone oxidase family.</text>
</comment>
<dbReference type="PANTHER" id="PTHR10638">
    <property type="entry name" value="COPPER AMINE OXIDASE"/>
    <property type="match status" value="1"/>
</dbReference>
<dbReference type="Gene3D" id="3.30.457.10">
    <property type="entry name" value="Copper amine oxidase-like, N-terminal domain"/>
    <property type="match status" value="1"/>
</dbReference>
<keyword evidence="5 8" id="KW-0186">Copper</keyword>
<dbReference type="InterPro" id="IPR015800">
    <property type="entry name" value="Cu_amine_oxidase_N2"/>
</dbReference>
<dbReference type="GO" id="GO:0005507">
    <property type="term" value="F:copper ion binding"/>
    <property type="evidence" value="ECO:0007669"/>
    <property type="project" value="InterPro"/>
</dbReference>